<dbReference type="AlphaFoldDB" id="A0ABD2K306"/>
<dbReference type="SUPFAM" id="SSF82708">
    <property type="entry name" value="R3H domain"/>
    <property type="match status" value="1"/>
</dbReference>
<dbReference type="PANTHER" id="PTHR32019">
    <property type="entry name" value="R3H DOMAIN-CONTAINING PROTEIN 4"/>
    <property type="match status" value="1"/>
</dbReference>
<evidence type="ECO:0000313" key="3">
    <source>
        <dbReference type="EMBL" id="KAL3097044.1"/>
    </source>
</evidence>
<feature type="domain" description="R3H-associated N-terminal" evidence="2">
    <location>
        <begin position="62"/>
        <end position="207"/>
    </location>
</feature>
<dbReference type="Proteomes" id="UP001620645">
    <property type="component" value="Unassembled WGS sequence"/>
</dbReference>
<dbReference type="InterPro" id="IPR025952">
    <property type="entry name" value="R3H-assoc_dom"/>
</dbReference>
<evidence type="ECO:0000259" key="2">
    <source>
        <dbReference type="Pfam" id="PF13902"/>
    </source>
</evidence>
<dbReference type="PANTHER" id="PTHR32019:SF2">
    <property type="entry name" value="R3H DOMAIN-CONTAINING PROTEIN 4"/>
    <property type="match status" value="1"/>
</dbReference>
<dbReference type="Pfam" id="PF13902">
    <property type="entry name" value="R3H-assoc"/>
    <property type="match status" value="1"/>
</dbReference>
<reference evidence="3 4" key="1">
    <citation type="submission" date="2024-10" db="EMBL/GenBank/DDBJ databases">
        <authorList>
            <person name="Kim D."/>
        </authorList>
    </citation>
    <scope>NUCLEOTIDE SEQUENCE [LARGE SCALE GENOMIC DNA]</scope>
    <source>
        <strain evidence="3">Taebaek</strain>
    </source>
</reference>
<feature type="compositionally biased region" description="Polar residues" evidence="1">
    <location>
        <begin position="158"/>
        <end position="167"/>
    </location>
</feature>
<name>A0ABD2K306_HETSC</name>
<dbReference type="InterPro" id="IPR039629">
    <property type="entry name" value="R3HDM4"/>
</dbReference>
<evidence type="ECO:0000313" key="4">
    <source>
        <dbReference type="Proteomes" id="UP001620645"/>
    </source>
</evidence>
<feature type="region of interest" description="Disordered" evidence="1">
    <location>
        <begin position="158"/>
        <end position="193"/>
    </location>
</feature>
<comment type="caution">
    <text evidence="3">The sequence shown here is derived from an EMBL/GenBank/DDBJ whole genome shotgun (WGS) entry which is preliminary data.</text>
</comment>
<evidence type="ECO:0000256" key="1">
    <source>
        <dbReference type="SAM" id="MobiDB-lite"/>
    </source>
</evidence>
<protein>
    <recommendedName>
        <fullName evidence="2">R3H-associated N-terminal domain-containing protein</fullName>
    </recommendedName>
</protein>
<keyword evidence="4" id="KW-1185">Reference proteome</keyword>
<dbReference type="EMBL" id="JBICCN010000056">
    <property type="protein sequence ID" value="KAL3097044.1"/>
    <property type="molecule type" value="Genomic_DNA"/>
</dbReference>
<gene>
    <name evidence="3" type="ORF">niasHS_002760</name>
</gene>
<sequence>MGILRNRSINRIPIRIEECAENENGFADDYANDDAEEENEVPVQIQSQPIGGHRRKKTKSYRPIEIMDGFPLKRNMGAQKWRRVENTRLLTSFADTQDICFDGSDLIPETISAFSRLLRDEAKMKVWNDFLEKDESGQKKMLLQFEYEILMARDASKAQHSQQSVKNTDIKKSENQPHNKNGQPSSGGGKSSSDCFQRLDKKFRDCLLKRRNVQFDCLYRMEFALREFFGESPADVYAEEIISRAKRFHLHAVAQFLRLNSKTVDGENCTKIVQVKNEENEFSPPGTFLATLLKKKRKTNNSKGDEWAEWDAENGTL</sequence>
<dbReference type="InterPro" id="IPR036867">
    <property type="entry name" value="R3H_dom_sf"/>
</dbReference>
<organism evidence="3 4">
    <name type="scientific">Heterodera schachtii</name>
    <name type="common">Sugarbeet cyst nematode worm</name>
    <name type="synonym">Tylenchus schachtii</name>
    <dbReference type="NCBI Taxonomy" id="97005"/>
    <lineage>
        <taxon>Eukaryota</taxon>
        <taxon>Metazoa</taxon>
        <taxon>Ecdysozoa</taxon>
        <taxon>Nematoda</taxon>
        <taxon>Chromadorea</taxon>
        <taxon>Rhabditida</taxon>
        <taxon>Tylenchina</taxon>
        <taxon>Tylenchomorpha</taxon>
        <taxon>Tylenchoidea</taxon>
        <taxon>Heteroderidae</taxon>
        <taxon>Heteroderinae</taxon>
        <taxon>Heterodera</taxon>
    </lineage>
</organism>
<feature type="compositionally biased region" description="Basic and acidic residues" evidence="1">
    <location>
        <begin position="168"/>
        <end position="177"/>
    </location>
</feature>
<proteinExistence type="predicted"/>
<feature type="region of interest" description="Disordered" evidence="1">
    <location>
        <begin position="26"/>
        <end position="58"/>
    </location>
</feature>
<accession>A0ABD2K306</accession>
<feature type="compositionally biased region" description="Acidic residues" evidence="1">
    <location>
        <begin position="30"/>
        <end position="40"/>
    </location>
</feature>